<proteinExistence type="predicted"/>
<comment type="caution">
    <text evidence="1">The sequence shown here is derived from an EMBL/GenBank/DDBJ whole genome shotgun (WGS) entry which is preliminary data.</text>
</comment>
<dbReference type="Proteomes" id="UP000215459">
    <property type="component" value="Unassembled WGS sequence"/>
</dbReference>
<protein>
    <submittedName>
        <fullName evidence="1">Uncharacterized protein</fullName>
    </submittedName>
</protein>
<sequence length="153" mass="18298">MESIDWENLSKADRFEVWLMEMEDVLDRFIEEMPNGLDLDYSPQSLIRLEEWILNQYPTVGNILKEHEKEKLDSLVRYVGQVYRKELAGKWMIQLDHPKKDPFYGLPVVYFPGKNVDEISPHQEVITCVDRRRGDFLYTMFHNVKEENEQESN</sequence>
<dbReference type="RefSeq" id="WP_094264410.1">
    <property type="nucleotide sequence ID" value="NZ_NOWF01000005.1"/>
</dbReference>
<organism evidence="1 2">
    <name type="scientific">Paludifilum halophilum</name>
    <dbReference type="NCBI Taxonomy" id="1642702"/>
    <lineage>
        <taxon>Bacteria</taxon>
        <taxon>Bacillati</taxon>
        <taxon>Bacillota</taxon>
        <taxon>Bacilli</taxon>
        <taxon>Bacillales</taxon>
        <taxon>Thermoactinomycetaceae</taxon>
        <taxon>Paludifilum</taxon>
    </lineage>
</organism>
<evidence type="ECO:0000313" key="2">
    <source>
        <dbReference type="Proteomes" id="UP000215459"/>
    </source>
</evidence>
<gene>
    <name evidence="1" type="ORF">CHM34_09725</name>
</gene>
<evidence type="ECO:0000313" key="1">
    <source>
        <dbReference type="EMBL" id="OYD07740.1"/>
    </source>
</evidence>
<keyword evidence="2" id="KW-1185">Reference proteome</keyword>
<dbReference type="EMBL" id="NOWF01000005">
    <property type="protein sequence ID" value="OYD07740.1"/>
    <property type="molecule type" value="Genomic_DNA"/>
</dbReference>
<name>A0A235B627_9BACL</name>
<accession>A0A235B627</accession>
<reference evidence="1 2" key="1">
    <citation type="submission" date="2017-07" db="EMBL/GenBank/DDBJ databases">
        <title>The genome sequence of Paludifilum halophilum highlights mechanisms for microbial adaptation to high salt environemnts.</title>
        <authorList>
            <person name="Belbahri L."/>
        </authorList>
    </citation>
    <scope>NUCLEOTIDE SEQUENCE [LARGE SCALE GENOMIC DNA]</scope>
    <source>
        <strain evidence="1 2">DSM 102817</strain>
    </source>
</reference>
<dbReference type="AlphaFoldDB" id="A0A235B627"/>
<dbReference type="OrthoDB" id="2989644at2"/>